<evidence type="ECO:0000256" key="4">
    <source>
        <dbReference type="ARBA" id="ARBA00022801"/>
    </source>
</evidence>
<feature type="domain" description="RecJ OB" evidence="8">
    <location>
        <begin position="446"/>
        <end position="550"/>
    </location>
</feature>
<evidence type="ECO:0000256" key="1">
    <source>
        <dbReference type="ARBA" id="ARBA00005915"/>
    </source>
</evidence>
<evidence type="ECO:0000259" key="8">
    <source>
        <dbReference type="Pfam" id="PF17768"/>
    </source>
</evidence>
<dbReference type="InterPro" id="IPR038763">
    <property type="entry name" value="DHH_sf"/>
</dbReference>
<dbReference type="InterPro" id="IPR003156">
    <property type="entry name" value="DHHA1_dom"/>
</dbReference>
<comment type="similarity">
    <text evidence="1">Belongs to the RecJ family.</text>
</comment>
<evidence type="ECO:0000259" key="6">
    <source>
        <dbReference type="Pfam" id="PF01368"/>
    </source>
</evidence>
<dbReference type="SUPFAM" id="SSF64182">
    <property type="entry name" value="DHH phosphoesterases"/>
    <property type="match status" value="1"/>
</dbReference>
<dbReference type="InterPro" id="IPR051673">
    <property type="entry name" value="SSDNA_exonuclease_RecJ"/>
</dbReference>
<evidence type="ECO:0000256" key="3">
    <source>
        <dbReference type="ARBA" id="ARBA00022722"/>
    </source>
</evidence>
<organism evidence="9 10">
    <name type="scientific">Holtiella tumoricola</name>
    <dbReference type="NCBI Taxonomy" id="3018743"/>
    <lineage>
        <taxon>Bacteria</taxon>
        <taxon>Bacillati</taxon>
        <taxon>Bacillota</taxon>
        <taxon>Clostridia</taxon>
        <taxon>Lachnospirales</taxon>
        <taxon>Cellulosilyticaceae</taxon>
        <taxon>Holtiella</taxon>
    </lineage>
</organism>
<dbReference type="InterPro" id="IPR041122">
    <property type="entry name" value="RecJ_OB"/>
</dbReference>
<sequence>MLPNKYKWHSEEEPKQGNIVNKILYRRGIQDKAEIESFLTPSKEQLSSPYLLNDMDKAVERIQRAKNNGEHIVIYGDYDVDGVTSTSILFMFLTEQGYSVSYYIPNRTEEGYGLNKGAIEKINQYASLVITVDTGIAATEEVAFANELGLDMIITDHHECQEILPKAFCVINPKRHDTTYPFDCLAGVGVTFKLIHAIAIKEDVVDKIWKYIDIVALGTIADVVPLEKENRVIAYLGFKQMKETEHLGLRALLDIVQNGDQKITSNVIGYQLGPRINAAGRISDAKIGVELLTTKDEERAKIIAVELDLENKKRQEMEQSILKEAEAYIEAHVDTKNEDMIIVAGKEWHHGVIGIVASRILNKYYKPTIVLTLEDGIYSGSARSVEGFNIFEALTHVKEHLTRFGGHEMAAGLSLEEDKLEAFCRDLNAYAKTVLNEELLTPALDIDLELRPEEISIGICEELERLEPFGVCNPTPTFAVRGLVQYAQKIGGDKHLKLAIQSHHTVLHAIGFDKGELADCLSEGEEVIIACEITKNVWNGKVSVQLRIKDIMSSEQAILKSRYYRALYEACKEPKVPSRVELIKDESHGNTSFAVFTEHSLMEIFTLMSKQEKKVTILPKICYNDFWSLKEAPAIFVMPHKAHQDNSQCYEWDFTSEGTYRCLNTSLEQHTLQISKMVPSYTDCKSVYKYLKHQQGSVYLHKIVEMFMSYDMTEYKLLQILDIFTELELIAYSIEEEKVIYTLLKGNKTKLEHSRRYMRLQEFAQSMKKR</sequence>
<dbReference type="EMBL" id="JAQIFT010000037">
    <property type="protein sequence ID" value="MDA3731501.1"/>
    <property type="molecule type" value="Genomic_DNA"/>
</dbReference>
<keyword evidence="4" id="KW-0378">Hydrolase</keyword>
<dbReference type="InterPro" id="IPR004610">
    <property type="entry name" value="RecJ"/>
</dbReference>
<dbReference type="GO" id="GO:0003676">
    <property type="term" value="F:nucleic acid binding"/>
    <property type="evidence" value="ECO:0007669"/>
    <property type="project" value="InterPro"/>
</dbReference>
<evidence type="ECO:0000313" key="10">
    <source>
        <dbReference type="Proteomes" id="UP001169242"/>
    </source>
</evidence>
<keyword evidence="10" id="KW-1185">Reference proteome</keyword>
<evidence type="ECO:0000256" key="5">
    <source>
        <dbReference type="ARBA" id="ARBA00022839"/>
    </source>
</evidence>
<dbReference type="GO" id="GO:0006310">
    <property type="term" value="P:DNA recombination"/>
    <property type="evidence" value="ECO:0007669"/>
    <property type="project" value="InterPro"/>
</dbReference>
<proteinExistence type="inferred from homology"/>
<dbReference type="PANTHER" id="PTHR30255">
    <property type="entry name" value="SINGLE-STRANDED-DNA-SPECIFIC EXONUCLEASE RECJ"/>
    <property type="match status" value="1"/>
</dbReference>
<accession>A0AA42DMI4</accession>
<dbReference type="Pfam" id="PF17768">
    <property type="entry name" value="RecJ_OB"/>
    <property type="match status" value="1"/>
</dbReference>
<keyword evidence="5 9" id="KW-0269">Exonuclease</keyword>
<dbReference type="Pfam" id="PF02272">
    <property type="entry name" value="DHHA1"/>
    <property type="match status" value="1"/>
</dbReference>
<feature type="domain" description="DDH" evidence="6">
    <location>
        <begin position="71"/>
        <end position="219"/>
    </location>
</feature>
<dbReference type="Gene3D" id="3.90.1640.30">
    <property type="match status" value="1"/>
</dbReference>
<evidence type="ECO:0000256" key="2">
    <source>
        <dbReference type="ARBA" id="ARBA00019841"/>
    </source>
</evidence>
<dbReference type="Pfam" id="PF01368">
    <property type="entry name" value="DHH"/>
    <property type="match status" value="1"/>
</dbReference>
<evidence type="ECO:0000313" key="9">
    <source>
        <dbReference type="EMBL" id="MDA3731501.1"/>
    </source>
</evidence>
<gene>
    <name evidence="9" type="primary">recJ</name>
    <name evidence="9" type="ORF">PBV87_08425</name>
</gene>
<feature type="domain" description="DHHA1" evidence="7">
    <location>
        <begin position="341"/>
        <end position="432"/>
    </location>
</feature>
<name>A0AA42DMI4_9FIRM</name>
<keyword evidence="3" id="KW-0540">Nuclease</keyword>
<reference evidence="9" key="1">
    <citation type="journal article" date="2023" name="Int. J. Syst. Evol. Microbiol.">
        <title>&lt;i&gt;Holtiella tumoricola&lt;/i&gt; gen. nov. sp. nov., isolated from a human clinical sample.</title>
        <authorList>
            <person name="Allen-Vercoe E."/>
            <person name="Daigneault M.C."/>
            <person name="Vancuren S.J."/>
            <person name="Cochrane K."/>
            <person name="O'Neal L.L."/>
            <person name="Sankaranarayanan K."/>
            <person name="Lawson P.A."/>
        </authorList>
    </citation>
    <scope>NUCLEOTIDE SEQUENCE</scope>
    <source>
        <strain evidence="9">CC70A</strain>
    </source>
</reference>
<comment type="caution">
    <text evidence="9">The sequence shown here is derived from an EMBL/GenBank/DDBJ whole genome shotgun (WGS) entry which is preliminary data.</text>
</comment>
<dbReference type="GO" id="GO:0006281">
    <property type="term" value="P:DNA repair"/>
    <property type="evidence" value="ECO:0007669"/>
    <property type="project" value="InterPro"/>
</dbReference>
<evidence type="ECO:0000259" key="7">
    <source>
        <dbReference type="Pfam" id="PF02272"/>
    </source>
</evidence>
<protein>
    <recommendedName>
        <fullName evidence="2">Single-stranded-DNA-specific exonuclease RecJ</fullName>
    </recommendedName>
</protein>
<dbReference type="Gene3D" id="3.10.310.30">
    <property type="match status" value="1"/>
</dbReference>
<dbReference type="InterPro" id="IPR001667">
    <property type="entry name" value="DDH_dom"/>
</dbReference>
<dbReference type="GO" id="GO:0008409">
    <property type="term" value="F:5'-3' exonuclease activity"/>
    <property type="evidence" value="ECO:0007669"/>
    <property type="project" value="InterPro"/>
</dbReference>
<dbReference type="AlphaFoldDB" id="A0AA42DMI4"/>
<dbReference type="PANTHER" id="PTHR30255:SF2">
    <property type="entry name" value="SINGLE-STRANDED-DNA-SPECIFIC EXONUCLEASE RECJ"/>
    <property type="match status" value="1"/>
</dbReference>
<dbReference type="NCBIfam" id="TIGR00644">
    <property type="entry name" value="recJ"/>
    <property type="match status" value="1"/>
</dbReference>
<dbReference type="Proteomes" id="UP001169242">
    <property type="component" value="Unassembled WGS sequence"/>
</dbReference>